<dbReference type="PANTHER" id="PTHR43056">
    <property type="entry name" value="PEPTIDASE S9 PROLYL OLIGOPEPTIDASE"/>
    <property type="match status" value="1"/>
</dbReference>
<name>A0A381W411_9ZZZZ</name>
<dbReference type="Gene3D" id="3.40.50.1820">
    <property type="entry name" value="alpha/beta hydrolase"/>
    <property type="match status" value="1"/>
</dbReference>
<dbReference type="Pfam" id="PF02129">
    <property type="entry name" value="Peptidase_S15"/>
    <property type="match status" value="1"/>
</dbReference>
<dbReference type="InterPro" id="IPR008979">
    <property type="entry name" value="Galactose-bd-like_sf"/>
</dbReference>
<proteinExistence type="predicted"/>
<dbReference type="Gene3D" id="1.10.3020.10">
    <property type="entry name" value="alpha-amino acid ester hydrolase ( Helical cap domain)"/>
    <property type="match status" value="1"/>
</dbReference>
<dbReference type="SMART" id="SM00939">
    <property type="entry name" value="PepX_C"/>
    <property type="match status" value="1"/>
</dbReference>
<dbReference type="SUPFAM" id="SSF49785">
    <property type="entry name" value="Galactose-binding domain-like"/>
    <property type="match status" value="1"/>
</dbReference>
<reference evidence="3" key="1">
    <citation type="submission" date="2018-05" db="EMBL/GenBank/DDBJ databases">
        <authorList>
            <person name="Lanie J.A."/>
            <person name="Ng W.-L."/>
            <person name="Kazmierczak K.M."/>
            <person name="Andrzejewski T.M."/>
            <person name="Davidsen T.M."/>
            <person name="Wayne K.J."/>
            <person name="Tettelin H."/>
            <person name="Glass J.I."/>
            <person name="Rusch D."/>
            <person name="Podicherti R."/>
            <person name="Tsui H.-C.T."/>
            <person name="Winkler M.E."/>
        </authorList>
    </citation>
    <scope>NUCLEOTIDE SEQUENCE</scope>
</reference>
<accession>A0A381W411</accession>
<feature type="domain" description="Xaa-Pro dipeptidyl-peptidase C-terminal" evidence="2">
    <location>
        <begin position="326"/>
        <end position="604"/>
    </location>
</feature>
<dbReference type="InterPro" id="IPR029058">
    <property type="entry name" value="AB_hydrolase_fold"/>
</dbReference>
<dbReference type="NCBIfam" id="TIGR00976">
    <property type="entry name" value="CocE_NonD"/>
    <property type="match status" value="1"/>
</dbReference>
<organism evidence="3">
    <name type="scientific">marine metagenome</name>
    <dbReference type="NCBI Taxonomy" id="408172"/>
    <lineage>
        <taxon>unclassified sequences</taxon>
        <taxon>metagenomes</taxon>
        <taxon>ecological metagenomes</taxon>
    </lineage>
</organism>
<dbReference type="InterPro" id="IPR005674">
    <property type="entry name" value="CocE/Ser_esterase"/>
</dbReference>
<dbReference type="InterPro" id="IPR013736">
    <property type="entry name" value="Xaa-Pro_dipept_C"/>
</dbReference>
<dbReference type="SUPFAM" id="SSF53474">
    <property type="entry name" value="alpha/beta-Hydrolases"/>
    <property type="match status" value="1"/>
</dbReference>
<dbReference type="GO" id="GO:0008239">
    <property type="term" value="F:dipeptidyl-peptidase activity"/>
    <property type="evidence" value="ECO:0007669"/>
    <property type="project" value="InterPro"/>
</dbReference>
<dbReference type="Gene3D" id="2.60.120.260">
    <property type="entry name" value="Galactose-binding domain-like"/>
    <property type="match status" value="1"/>
</dbReference>
<dbReference type="InterPro" id="IPR050585">
    <property type="entry name" value="Xaa-Pro_dipeptidyl-ppase/CocE"/>
</dbReference>
<dbReference type="PANTHER" id="PTHR43056:SF10">
    <property type="entry name" value="COCE_NOND FAMILY, PUTATIVE (AFU_ORTHOLOGUE AFUA_7G00600)-RELATED"/>
    <property type="match status" value="1"/>
</dbReference>
<keyword evidence="1" id="KW-0378">Hydrolase</keyword>
<dbReference type="EMBL" id="UINC01010490">
    <property type="protein sequence ID" value="SVA46633.1"/>
    <property type="molecule type" value="Genomic_DNA"/>
</dbReference>
<evidence type="ECO:0000313" key="3">
    <source>
        <dbReference type="EMBL" id="SVA46633.1"/>
    </source>
</evidence>
<dbReference type="AlphaFoldDB" id="A0A381W411"/>
<sequence>MPPDRQNDLHEVHTESGVMVAMRDGVRLSCDVYLPAKTGIPLDGTFPVLLQRTPYGKTRKDLVLEALFFTSHGYATVLQDCRARYESEGEFTKYTDEGEDGYDTMAWLAQQRWHGGKVGTYGLSYSAHTQAAAACLNPPNLGCMWLDSGGFSNAFLNACRNGGAFELRQLTWAYKEAVESREAYADPVVRTAIRSQNIFDWFKRLPWKKGHSPLQWTPDYEDYLLDIWARENFNDYWKQIGLCAEEYYDVFSDVPQVHMSAWYDPYSRTATDNYVALAGMKKGPVTLLMGPWTHGQRAVTHSGNVDLGGSAIIDNNLAEDFNHLRLRFFDRWLKEVDNGLEDDPPVKLFVMGGGSGRKNFQQRLDHGGQWRSEQEWPLARALNTSFYLQPNGGLAAEHPQGPNPPDEYLFDPERPVPTIGGNISSGEPVMAAGGFDQRESEEFFGAEQTFLPLGARPDVLVFQTTPLEGDVEVTGPVTVQLWISSSAVDTDFTAKLIDVYPPSTDYAEGYALNLTDGILRVKFRNSWERTELMTPGEVYNVEVGMLPISNRFLKGHRIRLDISSSNFPRFDVNGNTGENPGTSPARVTALNSVYHDENRASHVLLPVVPNP</sequence>
<gene>
    <name evidence="3" type="ORF">METZ01_LOCUS99487</name>
</gene>
<protein>
    <recommendedName>
        <fullName evidence="2">Xaa-Pro dipeptidyl-peptidase C-terminal domain-containing protein</fullName>
    </recommendedName>
</protein>
<dbReference type="InterPro" id="IPR000383">
    <property type="entry name" value="Xaa-Pro-like_dom"/>
</dbReference>
<dbReference type="Pfam" id="PF08530">
    <property type="entry name" value="PepX_C"/>
    <property type="match status" value="1"/>
</dbReference>
<evidence type="ECO:0000256" key="1">
    <source>
        <dbReference type="ARBA" id="ARBA00022801"/>
    </source>
</evidence>
<evidence type="ECO:0000259" key="2">
    <source>
        <dbReference type="SMART" id="SM00939"/>
    </source>
</evidence>